<sequence>MPSVVGKSVDAARKLLEDKGFEVEIQDSLYIDTFPKLAVIKQTPGGDATVKVNRTIYLTINRAQPPLVEMPNLVGFSLRNAQMYLENLGLHLGDTTFRPDIAKNSVLEQLYNNEPIKAGTKIFMGSTISFILGNGIGDLEIGVPDLMGKQYSQARSLLRSMDINFTPVFDADVTDSAHAYVTRQNPTKYGEASDGSRRYNRIKPGQTIDIWLSTQPLPVLTDSTKVAAESTPQ</sequence>
<comment type="caution">
    <text evidence="2">The sequence shown here is derived from an EMBL/GenBank/DDBJ whole genome shotgun (WGS) entry which is preliminary data.</text>
</comment>
<protein>
    <recommendedName>
        <fullName evidence="1">PASTA domain-containing protein</fullName>
    </recommendedName>
</protein>
<proteinExistence type="predicted"/>
<accession>A0A512BD11</accession>
<dbReference type="Gene3D" id="3.30.10.20">
    <property type="match status" value="3"/>
</dbReference>
<dbReference type="Proteomes" id="UP000321513">
    <property type="component" value="Unassembled WGS sequence"/>
</dbReference>
<dbReference type="EMBL" id="BJYT01000008">
    <property type="protein sequence ID" value="GEO09856.1"/>
    <property type="molecule type" value="Genomic_DNA"/>
</dbReference>
<keyword evidence="3" id="KW-1185">Reference proteome</keyword>
<dbReference type="PROSITE" id="PS51178">
    <property type="entry name" value="PASTA"/>
    <property type="match status" value="1"/>
</dbReference>
<dbReference type="Pfam" id="PF03793">
    <property type="entry name" value="PASTA"/>
    <property type="match status" value="2"/>
</dbReference>
<dbReference type="InterPro" id="IPR005543">
    <property type="entry name" value="PASTA_dom"/>
</dbReference>
<evidence type="ECO:0000313" key="2">
    <source>
        <dbReference type="EMBL" id="GEO09856.1"/>
    </source>
</evidence>
<name>A0A512BD11_9BACT</name>
<dbReference type="SMART" id="SM00740">
    <property type="entry name" value="PASTA"/>
    <property type="match status" value="3"/>
</dbReference>
<dbReference type="CDD" id="cd06577">
    <property type="entry name" value="PASTA_pknB"/>
    <property type="match status" value="3"/>
</dbReference>
<evidence type="ECO:0000313" key="3">
    <source>
        <dbReference type="Proteomes" id="UP000321513"/>
    </source>
</evidence>
<feature type="domain" description="PASTA" evidence="1">
    <location>
        <begin position="1"/>
        <end position="62"/>
    </location>
</feature>
<dbReference type="AlphaFoldDB" id="A0A512BD11"/>
<gene>
    <name evidence="2" type="ORF">SAE01_23520</name>
</gene>
<reference evidence="2 3" key="1">
    <citation type="submission" date="2019-07" db="EMBL/GenBank/DDBJ databases">
        <title>Whole genome shotgun sequence of Segetibacter aerophilus NBRC 106135.</title>
        <authorList>
            <person name="Hosoyama A."/>
            <person name="Uohara A."/>
            <person name="Ohji S."/>
            <person name="Ichikawa N."/>
        </authorList>
    </citation>
    <scope>NUCLEOTIDE SEQUENCE [LARGE SCALE GENOMIC DNA]</scope>
    <source>
        <strain evidence="2 3">NBRC 106135</strain>
    </source>
</reference>
<organism evidence="2 3">
    <name type="scientific">Segetibacter aerophilus</name>
    <dbReference type="NCBI Taxonomy" id="670293"/>
    <lineage>
        <taxon>Bacteria</taxon>
        <taxon>Pseudomonadati</taxon>
        <taxon>Bacteroidota</taxon>
        <taxon>Chitinophagia</taxon>
        <taxon>Chitinophagales</taxon>
        <taxon>Chitinophagaceae</taxon>
        <taxon>Segetibacter</taxon>
    </lineage>
</organism>
<evidence type="ECO:0000259" key="1">
    <source>
        <dbReference type="PROSITE" id="PS51178"/>
    </source>
</evidence>